<protein>
    <submittedName>
        <fullName evidence="2">Uncharacterized protein</fullName>
    </submittedName>
</protein>
<gene>
    <name evidence="2" type="ORF">COLO4_36084</name>
</gene>
<name>A0A1R3GB06_9ROSI</name>
<sequence>MTKMKTIKSSVGVKTMRLKMKKKMGAANGRWPMAG</sequence>
<evidence type="ECO:0000256" key="1">
    <source>
        <dbReference type="SAM" id="MobiDB-lite"/>
    </source>
</evidence>
<proteinExistence type="predicted"/>
<reference evidence="3" key="1">
    <citation type="submission" date="2013-09" db="EMBL/GenBank/DDBJ databases">
        <title>Corchorus olitorius genome sequencing.</title>
        <authorList>
            <person name="Alam M."/>
            <person name="Haque M.S."/>
            <person name="Islam M.S."/>
            <person name="Emdad E.M."/>
            <person name="Islam M.M."/>
            <person name="Ahmed B."/>
            <person name="Halim A."/>
            <person name="Hossen Q.M.M."/>
            <person name="Hossain M.Z."/>
            <person name="Ahmed R."/>
            <person name="Khan M.M."/>
            <person name="Islam R."/>
            <person name="Rashid M.M."/>
            <person name="Khan S.A."/>
            <person name="Rahman M.S."/>
            <person name="Alam M."/>
            <person name="Yahiya A.S."/>
            <person name="Khan M.S."/>
            <person name="Azam M.S."/>
            <person name="Haque T."/>
            <person name="Lashkar M.Z.H."/>
            <person name="Akhand A.I."/>
            <person name="Morshed G."/>
            <person name="Roy S."/>
            <person name="Uddin K.S."/>
            <person name="Rabeya T."/>
            <person name="Hossain A.S."/>
            <person name="Chowdhury A."/>
            <person name="Snigdha A.R."/>
            <person name="Mortoza M.S."/>
            <person name="Matin S.A."/>
            <person name="Hoque S.M.E."/>
            <person name="Islam M.K."/>
            <person name="Roy D.K."/>
            <person name="Haider R."/>
            <person name="Moosa M.M."/>
            <person name="Elias S.M."/>
            <person name="Hasan A.M."/>
            <person name="Jahan S."/>
            <person name="Shafiuddin M."/>
            <person name="Mahmood N."/>
            <person name="Shommy N.S."/>
        </authorList>
    </citation>
    <scope>NUCLEOTIDE SEQUENCE [LARGE SCALE GENOMIC DNA]</scope>
    <source>
        <strain evidence="3">cv. O-4</strain>
    </source>
</reference>
<dbReference type="AlphaFoldDB" id="A0A1R3GB06"/>
<accession>A0A1R3GB06</accession>
<comment type="caution">
    <text evidence="2">The sequence shown here is derived from an EMBL/GenBank/DDBJ whole genome shotgun (WGS) entry which is preliminary data.</text>
</comment>
<dbReference type="Proteomes" id="UP000187203">
    <property type="component" value="Unassembled WGS sequence"/>
</dbReference>
<dbReference type="EMBL" id="AWUE01022998">
    <property type="protein sequence ID" value="OMO55272.1"/>
    <property type="molecule type" value="Genomic_DNA"/>
</dbReference>
<keyword evidence="3" id="KW-1185">Reference proteome</keyword>
<feature type="region of interest" description="Disordered" evidence="1">
    <location>
        <begin position="16"/>
        <end position="35"/>
    </location>
</feature>
<evidence type="ECO:0000313" key="2">
    <source>
        <dbReference type="EMBL" id="OMO55272.1"/>
    </source>
</evidence>
<organism evidence="2 3">
    <name type="scientific">Corchorus olitorius</name>
    <dbReference type="NCBI Taxonomy" id="93759"/>
    <lineage>
        <taxon>Eukaryota</taxon>
        <taxon>Viridiplantae</taxon>
        <taxon>Streptophyta</taxon>
        <taxon>Embryophyta</taxon>
        <taxon>Tracheophyta</taxon>
        <taxon>Spermatophyta</taxon>
        <taxon>Magnoliopsida</taxon>
        <taxon>eudicotyledons</taxon>
        <taxon>Gunneridae</taxon>
        <taxon>Pentapetalae</taxon>
        <taxon>rosids</taxon>
        <taxon>malvids</taxon>
        <taxon>Malvales</taxon>
        <taxon>Malvaceae</taxon>
        <taxon>Grewioideae</taxon>
        <taxon>Apeibeae</taxon>
        <taxon>Corchorus</taxon>
    </lineage>
</organism>
<evidence type="ECO:0000313" key="3">
    <source>
        <dbReference type="Proteomes" id="UP000187203"/>
    </source>
</evidence>